<comment type="caution">
    <text evidence="1">The sequence shown here is derived from an EMBL/GenBank/DDBJ whole genome shotgun (WGS) entry which is preliminary data.</text>
</comment>
<reference evidence="1" key="1">
    <citation type="submission" date="2016-10" db="EMBL/GenBank/DDBJ databases">
        <title>Sequence of Gallionella enrichment culture.</title>
        <authorList>
            <person name="Poehlein A."/>
            <person name="Muehling M."/>
            <person name="Daniel R."/>
        </authorList>
    </citation>
    <scope>NUCLEOTIDE SEQUENCE</scope>
</reference>
<protein>
    <submittedName>
        <fullName evidence="1">Uncharacterized protein</fullName>
    </submittedName>
</protein>
<gene>
    <name evidence="1" type="ORF">GALL_71790</name>
</gene>
<dbReference type="AlphaFoldDB" id="A0A1J5T434"/>
<evidence type="ECO:0000313" key="1">
    <source>
        <dbReference type="EMBL" id="OIR11008.1"/>
    </source>
</evidence>
<accession>A0A1J5T434</accession>
<sequence>MSLDAQETRLTAKGEIIISENGILIKGFDAQHATCRDVAVLALCWGIGELQRDLIASIEKPGGGNACID</sequence>
<organism evidence="1">
    <name type="scientific">mine drainage metagenome</name>
    <dbReference type="NCBI Taxonomy" id="410659"/>
    <lineage>
        <taxon>unclassified sequences</taxon>
        <taxon>metagenomes</taxon>
        <taxon>ecological metagenomes</taxon>
    </lineage>
</organism>
<name>A0A1J5T434_9ZZZZ</name>
<proteinExistence type="predicted"/>
<dbReference type="EMBL" id="MLJW01000021">
    <property type="protein sequence ID" value="OIR11008.1"/>
    <property type="molecule type" value="Genomic_DNA"/>
</dbReference>